<keyword evidence="1" id="KW-0805">Transcription regulation</keyword>
<dbReference type="InterPro" id="IPR016032">
    <property type="entry name" value="Sig_transdc_resp-reg_C-effctor"/>
</dbReference>
<dbReference type="Pfam" id="PF00196">
    <property type="entry name" value="GerE"/>
    <property type="match status" value="1"/>
</dbReference>
<accession>A0A6M5UBN6</accession>
<dbReference type="Gene3D" id="1.10.10.10">
    <property type="entry name" value="Winged helix-like DNA-binding domain superfamily/Winged helix DNA-binding domain"/>
    <property type="match status" value="1"/>
</dbReference>
<evidence type="ECO:0000256" key="2">
    <source>
        <dbReference type="ARBA" id="ARBA00023125"/>
    </source>
</evidence>
<evidence type="ECO:0000256" key="1">
    <source>
        <dbReference type="ARBA" id="ARBA00023015"/>
    </source>
</evidence>
<organism evidence="5 6">
    <name type="scientific">Cellulosimicrobium protaetiae</name>
    <dbReference type="NCBI Taxonomy" id="2587808"/>
    <lineage>
        <taxon>Bacteria</taxon>
        <taxon>Bacillati</taxon>
        <taxon>Actinomycetota</taxon>
        <taxon>Actinomycetes</taxon>
        <taxon>Micrococcales</taxon>
        <taxon>Promicromonosporaceae</taxon>
        <taxon>Cellulosimicrobium</taxon>
    </lineage>
</organism>
<dbReference type="PROSITE" id="PS00622">
    <property type="entry name" value="HTH_LUXR_1"/>
    <property type="match status" value="1"/>
</dbReference>
<dbReference type="AlphaFoldDB" id="A0A6M5UBN6"/>
<dbReference type="CDD" id="cd06170">
    <property type="entry name" value="LuxR_C_like"/>
    <property type="match status" value="1"/>
</dbReference>
<keyword evidence="2" id="KW-0238">DNA-binding</keyword>
<evidence type="ECO:0000313" key="5">
    <source>
        <dbReference type="EMBL" id="QJW35494.1"/>
    </source>
</evidence>
<dbReference type="RefSeq" id="WP_168731471.1">
    <property type="nucleotide sequence ID" value="NZ_CP052757.1"/>
</dbReference>
<name>A0A6M5UBN6_9MICO</name>
<dbReference type="PANTHER" id="PTHR44688">
    <property type="entry name" value="DNA-BINDING TRANSCRIPTIONAL ACTIVATOR DEVR_DOSR"/>
    <property type="match status" value="1"/>
</dbReference>
<proteinExistence type="predicted"/>
<dbReference type="GO" id="GO:0006355">
    <property type="term" value="P:regulation of DNA-templated transcription"/>
    <property type="evidence" value="ECO:0007669"/>
    <property type="project" value="InterPro"/>
</dbReference>
<dbReference type="InterPro" id="IPR036388">
    <property type="entry name" value="WH-like_DNA-bd_sf"/>
</dbReference>
<sequence length="68" mass="7735">MKRWRSWRRSRNVELDVARLFARGLSNQEIAQRLFLGEATIKPHLAAATEKLGVTNRVQLAVVVTHAP</sequence>
<evidence type="ECO:0000313" key="6">
    <source>
        <dbReference type="Proteomes" id="UP000451354"/>
    </source>
</evidence>
<protein>
    <submittedName>
        <fullName evidence="5">Response regulator transcription factor</fullName>
    </submittedName>
</protein>
<dbReference type="InterPro" id="IPR000792">
    <property type="entry name" value="Tscrpt_reg_LuxR_C"/>
</dbReference>
<reference evidence="5 6" key="1">
    <citation type="journal article" date="2022" name="Int. J. Syst. Evol. Microbiol.">
        <title>Cellulosimicrobium protaetiae sp. nov., isolated from the gut of the larva of Protaetia brevitarsis seulensis.</title>
        <authorList>
            <person name="Le Han H."/>
            <person name="Nguyen T.T.H."/>
            <person name="Li Z."/>
            <person name="Shin N.R."/>
            <person name="Kim S.G."/>
        </authorList>
    </citation>
    <scope>NUCLEOTIDE SEQUENCE [LARGE SCALE GENOMIC DNA]</scope>
    <source>
        <strain evidence="5 6">BI34</strain>
    </source>
</reference>
<dbReference type="KEGG" id="cprt:FIC82_004035"/>
<dbReference type="EMBL" id="CP052757">
    <property type="protein sequence ID" value="QJW35494.1"/>
    <property type="molecule type" value="Genomic_DNA"/>
</dbReference>
<feature type="domain" description="HTH luxR-type" evidence="4">
    <location>
        <begin position="1"/>
        <end position="68"/>
    </location>
</feature>
<dbReference type="PROSITE" id="PS50043">
    <property type="entry name" value="HTH_LUXR_2"/>
    <property type="match status" value="1"/>
</dbReference>
<evidence type="ECO:0000256" key="3">
    <source>
        <dbReference type="ARBA" id="ARBA00023163"/>
    </source>
</evidence>
<keyword evidence="6" id="KW-1185">Reference proteome</keyword>
<dbReference type="PANTHER" id="PTHR44688:SF16">
    <property type="entry name" value="DNA-BINDING TRANSCRIPTIONAL ACTIVATOR DEVR_DOSR"/>
    <property type="match status" value="1"/>
</dbReference>
<dbReference type="SMART" id="SM00421">
    <property type="entry name" value="HTH_LUXR"/>
    <property type="match status" value="1"/>
</dbReference>
<dbReference type="GO" id="GO:0003677">
    <property type="term" value="F:DNA binding"/>
    <property type="evidence" value="ECO:0007669"/>
    <property type="project" value="UniProtKB-KW"/>
</dbReference>
<evidence type="ECO:0000259" key="4">
    <source>
        <dbReference type="PROSITE" id="PS50043"/>
    </source>
</evidence>
<dbReference type="SUPFAM" id="SSF46894">
    <property type="entry name" value="C-terminal effector domain of the bipartite response regulators"/>
    <property type="match status" value="1"/>
</dbReference>
<dbReference type="PRINTS" id="PR00038">
    <property type="entry name" value="HTHLUXR"/>
</dbReference>
<dbReference type="Proteomes" id="UP000451354">
    <property type="component" value="Chromosome"/>
</dbReference>
<gene>
    <name evidence="5" type="ORF">FIC82_004035</name>
</gene>
<keyword evidence="3" id="KW-0804">Transcription</keyword>